<feature type="region of interest" description="Disordered" evidence="1">
    <location>
        <begin position="588"/>
        <end position="662"/>
    </location>
</feature>
<protein>
    <submittedName>
        <fullName evidence="3">Uncharacterized protein</fullName>
    </submittedName>
</protein>
<feature type="compositionally biased region" description="Low complexity" evidence="1">
    <location>
        <begin position="509"/>
        <end position="521"/>
    </location>
</feature>
<feature type="compositionally biased region" description="Low complexity" evidence="1">
    <location>
        <begin position="470"/>
        <end position="482"/>
    </location>
</feature>
<proteinExistence type="predicted"/>
<organism evidence="2 3">
    <name type="scientific">Setaria digitata</name>
    <dbReference type="NCBI Taxonomy" id="48799"/>
    <lineage>
        <taxon>Eukaryota</taxon>
        <taxon>Metazoa</taxon>
        <taxon>Ecdysozoa</taxon>
        <taxon>Nematoda</taxon>
        <taxon>Chromadorea</taxon>
        <taxon>Rhabditida</taxon>
        <taxon>Spirurina</taxon>
        <taxon>Spiruromorpha</taxon>
        <taxon>Filarioidea</taxon>
        <taxon>Setariidae</taxon>
        <taxon>Setaria</taxon>
    </lineage>
</organism>
<dbReference type="AlphaFoldDB" id="A0A915Q8D9"/>
<dbReference type="Proteomes" id="UP000887581">
    <property type="component" value="Unplaced"/>
</dbReference>
<feature type="compositionally biased region" description="Basic and acidic residues" evidence="1">
    <location>
        <begin position="522"/>
        <end position="535"/>
    </location>
</feature>
<feature type="compositionally biased region" description="Low complexity" evidence="1">
    <location>
        <begin position="597"/>
        <end position="613"/>
    </location>
</feature>
<feature type="compositionally biased region" description="Basic and acidic residues" evidence="1">
    <location>
        <begin position="634"/>
        <end position="648"/>
    </location>
</feature>
<dbReference type="WBParaSite" id="sdigi.contig99.g4297.t1">
    <property type="protein sequence ID" value="sdigi.contig99.g4297.t1"/>
    <property type="gene ID" value="sdigi.contig99.g4297"/>
</dbReference>
<keyword evidence="2" id="KW-1185">Reference proteome</keyword>
<feature type="compositionally biased region" description="Basic and acidic residues" evidence="1">
    <location>
        <begin position="483"/>
        <end position="508"/>
    </location>
</feature>
<name>A0A915Q8D9_9BILA</name>
<evidence type="ECO:0000256" key="1">
    <source>
        <dbReference type="SAM" id="MobiDB-lite"/>
    </source>
</evidence>
<reference evidence="3" key="1">
    <citation type="submission" date="2022-11" db="UniProtKB">
        <authorList>
            <consortium name="WormBaseParasite"/>
        </authorList>
    </citation>
    <scope>IDENTIFICATION</scope>
</reference>
<sequence>MGTVFLATATFVAFVWFLFGRRRTHQKDSVEPNSLEIRTALPTTNSEFMFEQKNTELGSAKSQNTINSGQTSETDTMLTMDSWKLGGISPIHNSDTNNPTVGAVNFDSCLAVRELHCTRNSITIINANNSMPNETKSEAVCSSSEVSNDYHLHMLHYPESAITLGSSDNPSTNQDVLSKVTVEDSSSSNTFSLSSLETGITVTDATAEVPSTLIVASVAMEPNGLSEAVSSGKDKLESVQLNELMLCSETARSNSEASLNAECSGTKLRSNDITSLLDSDTDDNMEHDSISTSDYTLVKNYLPSNYYYSDLDFKMAELPQKRELDHQIVSSEGGSKSNEAAIEQIQPVRSSTHTSRNERNVDATQKCPEVTLRAVQQEAPPLVSKADASIPESCTPKTPALAPEKAPLRDSALEQNDTIQNRLLNTSKASSAEVPMTPSAPAPPLKESVATKTTDEQKAIIAAQKEPKAEAVLSSPASVSSLKESEAEAQKAEPEEKVVIAAQKEPKAEAVLSSPASVSSLKESEAEAQKAEPEEKVVIAAQKEPKAEAVLSSPASVSSLKESEAEVKKVVSAMKAESPVMLEMPKVEAAGPATPVLSLGASSPKSESASQSKTAKALHSPGVDVDMLQTADVQEEKQRRNEQQKEEEYLPEFSATDEPFKEPIVKKREKEIEKFEIVEEWIKNEQEK</sequence>
<evidence type="ECO:0000313" key="3">
    <source>
        <dbReference type="WBParaSite" id="sdigi.contig99.g4297.t1"/>
    </source>
</evidence>
<accession>A0A915Q8D9</accession>
<evidence type="ECO:0000313" key="2">
    <source>
        <dbReference type="Proteomes" id="UP000887581"/>
    </source>
</evidence>
<feature type="region of interest" description="Disordered" evidence="1">
    <location>
        <begin position="383"/>
        <end position="406"/>
    </location>
</feature>
<feature type="compositionally biased region" description="Polar residues" evidence="1">
    <location>
        <begin position="328"/>
        <end position="338"/>
    </location>
</feature>
<feature type="region of interest" description="Disordered" evidence="1">
    <location>
        <begin position="328"/>
        <end position="363"/>
    </location>
</feature>
<feature type="region of interest" description="Disordered" evidence="1">
    <location>
        <begin position="426"/>
        <end position="535"/>
    </location>
</feature>